<organism evidence="1 2">
    <name type="scientific">Streptococcus gallolyticus</name>
    <dbReference type="NCBI Taxonomy" id="315405"/>
    <lineage>
        <taxon>Bacteria</taxon>
        <taxon>Bacillati</taxon>
        <taxon>Bacillota</taxon>
        <taxon>Bacilli</taxon>
        <taxon>Lactobacillales</taxon>
        <taxon>Streptococcaceae</taxon>
        <taxon>Streptococcus</taxon>
    </lineage>
</organism>
<protein>
    <recommendedName>
        <fullName evidence="3">Phage protein</fullName>
    </recommendedName>
</protein>
<evidence type="ECO:0000313" key="1">
    <source>
        <dbReference type="EMBL" id="SER59918.1"/>
    </source>
</evidence>
<gene>
    <name evidence="1" type="ORF">SAMN04487840_1061</name>
</gene>
<evidence type="ECO:0008006" key="3">
    <source>
        <dbReference type="Google" id="ProtNLM"/>
    </source>
</evidence>
<dbReference type="AlphaFoldDB" id="A0A1H9QHK6"/>
<name>A0A1H9QHK6_9STRE</name>
<dbReference type="RefSeq" id="WP_074627549.1">
    <property type="nucleotide sequence ID" value="NZ_FOGM01000006.1"/>
</dbReference>
<evidence type="ECO:0000313" key="2">
    <source>
        <dbReference type="Proteomes" id="UP000182712"/>
    </source>
</evidence>
<dbReference type="EMBL" id="FOGM01000006">
    <property type="protein sequence ID" value="SER59918.1"/>
    <property type="molecule type" value="Genomic_DNA"/>
</dbReference>
<dbReference type="InterPro" id="IPR010861">
    <property type="entry name" value="DUF1492"/>
</dbReference>
<dbReference type="Proteomes" id="UP000182712">
    <property type="component" value="Unassembled WGS sequence"/>
</dbReference>
<sequence length="146" mass="16790">MAKNKTEAEYLLEELRLIPKMIKQLKLDVEATRSSLLTSPQWSDMKVNGGIRQSQTDKNAAIIDASDYGTAEIDRLIKRREEIIGIVMKIPDAAQRHVLLTTYLNCETFDEAIDVLQVNRNKYYTIKTKAVKNLNIILNRDKIIRN</sequence>
<reference evidence="1 2" key="1">
    <citation type="submission" date="2016-10" db="EMBL/GenBank/DDBJ databases">
        <authorList>
            <person name="de Groot N.N."/>
        </authorList>
    </citation>
    <scope>NUCLEOTIDE SEQUENCE [LARGE SCALE GENOMIC DNA]</scope>
    <source>
        <strain evidence="1 2">VTM2R47</strain>
    </source>
</reference>
<proteinExistence type="predicted"/>
<accession>A0A1H9QHK6</accession>
<dbReference type="Pfam" id="PF07374">
    <property type="entry name" value="DUF1492"/>
    <property type="match status" value="1"/>
</dbReference>